<keyword evidence="3" id="KW-1185">Reference proteome</keyword>
<protein>
    <submittedName>
        <fullName evidence="2">Uncharacterized protein</fullName>
    </submittedName>
</protein>
<keyword evidence="1" id="KW-0812">Transmembrane</keyword>
<feature type="transmembrane region" description="Helical" evidence="1">
    <location>
        <begin position="184"/>
        <end position="207"/>
    </location>
</feature>
<proteinExistence type="predicted"/>
<dbReference type="Proteomes" id="UP000007879">
    <property type="component" value="Unassembled WGS sequence"/>
</dbReference>
<feature type="transmembrane region" description="Helical" evidence="1">
    <location>
        <begin position="15"/>
        <end position="37"/>
    </location>
</feature>
<evidence type="ECO:0000313" key="2">
    <source>
        <dbReference type="EnsemblMetazoa" id="Aqu2.1.34638_001"/>
    </source>
</evidence>
<dbReference type="KEGG" id="aqu:109581269"/>
<feature type="transmembrane region" description="Helical" evidence="1">
    <location>
        <begin position="106"/>
        <end position="131"/>
    </location>
</feature>
<organism evidence="2">
    <name type="scientific">Amphimedon queenslandica</name>
    <name type="common">Sponge</name>
    <dbReference type="NCBI Taxonomy" id="400682"/>
    <lineage>
        <taxon>Eukaryota</taxon>
        <taxon>Metazoa</taxon>
        <taxon>Porifera</taxon>
        <taxon>Demospongiae</taxon>
        <taxon>Heteroscleromorpha</taxon>
        <taxon>Haplosclerida</taxon>
        <taxon>Niphatidae</taxon>
        <taxon>Amphimedon</taxon>
    </lineage>
</organism>
<dbReference type="EnsemblMetazoa" id="XM_019995248.1">
    <property type="protein sequence ID" value="XP_019850807.1"/>
    <property type="gene ID" value="LOC109581269"/>
</dbReference>
<reference evidence="2" key="2">
    <citation type="submission" date="2017-05" db="UniProtKB">
        <authorList>
            <consortium name="EnsemblMetazoa"/>
        </authorList>
    </citation>
    <scope>IDENTIFICATION</scope>
</reference>
<sequence length="303" mass="33849">MAENPGHILSYYNLVANYIIVIPLAILLVVSIVYNILVGFSTKWMYANAWIKEGYTRENPPPMDSSYWDELFIVNIKISNYLLGSTVALSESKDGYYKLLIHDYEVYMPLAIVLIQVSELAVMIVSLALFFDTLVLQVSSECVTGVDCFYFNETNSKALPIDCDSPDFNKTLKLTCFRIVFDPIAAAVSAGGFLKVVPQVAFALLTFQYIKYLNLAKKRLKLKIKHGSIIVHAMAAGAVCAGFVALGLAALLFVIYRLQDAPSANPIVEIVVYLIFLMYFAMAAFLWYIIPFQYTASVGQEKD</sequence>
<feature type="transmembrane region" description="Helical" evidence="1">
    <location>
        <begin position="270"/>
        <end position="290"/>
    </location>
</feature>
<evidence type="ECO:0000313" key="3">
    <source>
        <dbReference type="Proteomes" id="UP000007879"/>
    </source>
</evidence>
<dbReference type="EnsemblMetazoa" id="Aqu2.1.34638_001">
    <property type="protein sequence ID" value="Aqu2.1.34638_001"/>
    <property type="gene ID" value="Aqu2.1.34638"/>
</dbReference>
<keyword evidence="1" id="KW-1133">Transmembrane helix</keyword>
<gene>
    <name evidence="2" type="primary">109581269</name>
</gene>
<reference evidence="3" key="1">
    <citation type="journal article" date="2010" name="Nature">
        <title>The Amphimedon queenslandica genome and the evolution of animal complexity.</title>
        <authorList>
            <person name="Srivastava M."/>
            <person name="Simakov O."/>
            <person name="Chapman J."/>
            <person name="Fahey B."/>
            <person name="Gauthier M.E."/>
            <person name="Mitros T."/>
            <person name="Richards G.S."/>
            <person name="Conaco C."/>
            <person name="Dacre M."/>
            <person name="Hellsten U."/>
            <person name="Larroux C."/>
            <person name="Putnam N.H."/>
            <person name="Stanke M."/>
            <person name="Adamska M."/>
            <person name="Darling A."/>
            <person name="Degnan S.M."/>
            <person name="Oakley T.H."/>
            <person name="Plachetzki D.C."/>
            <person name="Zhai Y."/>
            <person name="Adamski M."/>
            <person name="Calcino A."/>
            <person name="Cummins S.F."/>
            <person name="Goodstein D.M."/>
            <person name="Harris C."/>
            <person name="Jackson D.J."/>
            <person name="Leys S.P."/>
            <person name="Shu S."/>
            <person name="Woodcroft B.J."/>
            <person name="Vervoort M."/>
            <person name="Kosik K.S."/>
            <person name="Manning G."/>
            <person name="Degnan B.M."/>
            <person name="Rokhsar D.S."/>
        </authorList>
    </citation>
    <scope>NUCLEOTIDE SEQUENCE [LARGE SCALE GENOMIC DNA]</scope>
</reference>
<name>A0A1X7V3R1_AMPQE</name>
<dbReference type="InParanoid" id="A0A1X7V3R1"/>
<feature type="transmembrane region" description="Helical" evidence="1">
    <location>
        <begin position="228"/>
        <end position="258"/>
    </location>
</feature>
<dbReference type="AlphaFoldDB" id="A0A1X7V3R1"/>
<evidence type="ECO:0000256" key="1">
    <source>
        <dbReference type="SAM" id="Phobius"/>
    </source>
</evidence>
<keyword evidence="1" id="KW-0472">Membrane</keyword>
<accession>A0A1X7V3R1</accession>